<accession>W6Z295</accession>
<dbReference type="Proteomes" id="UP000054032">
    <property type="component" value="Unassembled WGS sequence"/>
</dbReference>
<dbReference type="RefSeq" id="XP_007687614.1">
    <property type="nucleotide sequence ID" value="XM_007689424.1"/>
</dbReference>
<sequence>MDQCKMPSFVDLKFKARMASYPSRPSPDSNATGAARLVRCSTWVRENGMQVHVHTARTKTEEPIKRGMMLIDRCRQTATEASIITGMPRHAPLYYLHGYCTVSTLALCVLISGQNRAASPLSVYIGAACRSEEATD</sequence>
<dbReference type="KEGG" id="bor:COCMIDRAFT_26036"/>
<protein>
    <submittedName>
        <fullName evidence="1">Uncharacterized protein</fullName>
    </submittedName>
</protein>
<dbReference type="HOGENOM" id="CLU_1875075_0_0_1"/>
<reference evidence="1 2" key="1">
    <citation type="journal article" date="2013" name="PLoS Genet.">
        <title>Comparative genome structure, secondary metabolite, and effector coding capacity across Cochliobolus pathogens.</title>
        <authorList>
            <person name="Condon B.J."/>
            <person name="Leng Y."/>
            <person name="Wu D."/>
            <person name="Bushley K.E."/>
            <person name="Ohm R.A."/>
            <person name="Otillar R."/>
            <person name="Martin J."/>
            <person name="Schackwitz W."/>
            <person name="Grimwood J."/>
            <person name="MohdZainudin N."/>
            <person name="Xue C."/>
            <person name="Wang R."/>
            <person name="Manning V.A."/>
            <person name="Dhillon B."/>
            <person name="Tu Z.J."/>
            <person name="Steffenson B.J."/>
            <person name="Salamov A."/>
            <person name="Sun H."/>
            <person name="Lowry S."/>
            <person name="LaButti K."/>
            <person name="Han J."/>
            <person name="Copeland A."/>
            <person name="Lindquist E."/>
            <person name="Barry K."/>
            <person name="Schmutz J."/>
            <person name="Baker S.E."/>
            <person name="Ciuffetti L.M."/>
            <person name="Grigoriev I.V."/>
            <person name="Zhong S."/>
            <person name="Turgeon B.G."/>
        </authorList>
    </citation>
    <scope>NUCLEOTIDE SEQUENCE [LARGE SCALE GENOMIC DNA]</scope>
    <source>
        <strain evidence="1 2">ATCC 44560</strain>
    </source>
</reference>
<dbReference type="GeneID" id="19120868"/>
<organism evidence="1 2">
    <name type="scientific">Bipolaris oryzae ATCC 44560</name>
    <dbReference type="NCBI Taxonomy" id="930090"/>
    <lineage>
        <taxon>Eukaryota</taxon>
        <taxon>Fungi</taxon>
        <taxon>Dikarya</taxon>
        <taxon>Ascomycota</taxon>
        <taxon>Pezizomycotina</taxon>
        <taxon>Dothideomycetes</taxon>
        <taxon>Pleosporomycetidae</taxon>
        <taxon>Pleosporales</taxon>
        <taxon>Pleosporineae</taxon>
        <taxon>Pleosporaceae</taxon>
        <taxon>Bipolaris</taxon>
    </lineage>
</organism>
<name>W6Z295_COCMI</name>
<evidence type="ECO:0000313" key="1">
    <source>
        <dbReference type="EMBL" id="EUC45872.1"/>
    </source>
</evidence>
<keyword evidence="2" id="KW-1185">Reference proteome</keyword>
<gene>
    <name evidence="1" type="ORF">COCMIDRAFT_26036</name>
</gene>
<proteinExistence type="predicted"/>
<evidence type="ECO:0000313" key="2">
    <source>
        <dbReference type="Proteomes" id="UP000054032"/>
    </source>
</evidence>
<dbReference type="AlphaFoldDB" id="W6Z295"/>
<dbReference type="EMBL" id="KI963976">
    <property type="protein sequence ID" value="EUC45872.1"/>
    <property type="molecule type" value="Genomic_DNA"/>
</dbReference>